<dbReference type="PATRIC" id="fig|1459.3.peg.67"/>
<accession>A0A0M0G6I6</accession>
<sequence>MIEYVSQTVIRKDLIEKTVSKLSSLRALTPDANYILELWKIYEEHKNLRKDYLAFKITIETCCDVFELVSVAPNFLKKTKKITIQSSLEDQKKALEEIASSISSTRNMFAHAKTNYDLKGDECPMKYLHEFIKLMEIISQQIIRWFSRQQEDIRII</sequence>
<gene>
    <name evidence="1" type="ORF">AF332_00215</name>
</gene>
<reference evidence="2" key="1">
    <citation type="submission" date="2015-07" db="EMBL/GenBank/DDBJ databases">
        <title>Fjat-10036 dsm4.</title>
        <authorList>
            <person name="Liu B."/>
            <person name="Wang J."/>
            <person name="Zhu Y."/>
            <person name="Liu G."/>
            <person name="Chen Q."/>
            <person name="Chen Z."/>
            <person name="Lan J."/>
            <person name="Che J."/>
            <person name="Ge C."/>
            <person name="Shi H."/>
            <person name="Pan Z."/>
            <person name="Liu X."/>
        </authorList>
    </citation>
    <scope>NUCLEOTIDE SEQUENCE [LARGE SCALE GENOMIC DNA]</scope>
    <source>
        <strain evidence="2">DSM 4</strain>
    </source>
</reference>
<evidence type="ECO:0000313" key="2">
    <source>
        <dbReference type="Proteomes" id="UP000037109"/>
    </source>
</evidence>
<dbReference type="Proteomes" id="UP000037109">
    <property type="component" value="Unassembled WGS sequence"/>
</dbReference>
<dbReference type="AlphaFoldDB" id="A0A0M0G6I6"/>
<name>A0A0M0G6I6_SPOGL</name>
<protein>
    <submittedName>
        <fullName evidence="1">Uncharacterized protein</fullName>
    </submittedName>
</protein>
<evidence type="ECO:0000313" key="1">
    <source>
        <dbReference type="EMBL" id="KON85449.1"/>
    </source>
</evidence>
<dbReference type="EMBL" id="LGUF01000007">
    <property type="protein sequence ID" value="KON85449.1"/>
    <property type="molecule type" value="Genomic_DNA"/>
</dbReference>
<comment type="caution">
    <text evidence="1">The sequence shown here is derived from an EMBL/GenBank/DDBJ whole genome shotgun (WGS) entry which is preliminary data.</text>
</comment>
<proteinExistence type="predicted"/>
<keyword evidence="2" id="KW-1185">Reference proteome</keyword>
<organism evidence="1 2">
    <name type="scientific">Sporosarcina globispora</name>
    <name type="common">Bacillus globisporus</name>
    <dbReference type="NCBI Taxonomy" id="1459"/>
    <lineage>
        <taxon>Bacteria</taxon>
        <taxon>Bacillati</taxon>
        <taxon>Bacillota</taxon>
        <taxon>Bacilli</taxon>
        <taxon>Bacillales</taxon>
        <taxon>Caryophanaceae</taxon>
        <taxon>Sporosarcina</taxon>
    </lineage>
</organism>